<organism evidence="2 3">
    <name type="scientific">Hydrogenophaga laconesensis</name>
    <dbReference type="NCBI Taxonomy" id="1805971"/>
    <lineage>
        <taxon>Bacteria</taxon>
        <taxon>Pseudomonadati</taxon>
        <taxon>Pseudomonadota</taxon>
        <taxon>Betaproteobacteria</taxon>
        <taxon>Burkholderiales</taxon>
        <taxon>Comamonadaceae</taxon>
        <taxon>Hydrogenophaga</taxon>
    </lineage>
</organism>
<evidence type="ECO:0000256" key="1">
    <source>
        <dbReference type="SAM" id="SignalP"/>
    </source>
</evidence>
<name>A0ABU1VB26_9BURK</name>
<comment type="caution">
    <text evidence="2">The sequence shown here is derived from an EMBL/GenBank/DDBJ whole genome shotgun (WGS) entry which is preliminary data.</text>
</comment>
<protein>
    <recommendedName>
        <fullName evidence="4">PXPV repeat-containing protein</fullName>
    </recommendedName>
</protein>
<dbReference type="Proteomes" id="UP001265550">
    <property type="component" value="Unassembled WGS sequence"/>
</dbReference>
<feature type="chain" id="PRO_5045567074" description="PXPV repeat-containing protein" evidence="1">
    <location>
        <begin position="42"/>
        <end position="130"/>
    </location>
</feature>
<evidence type="ECO:0000313" key="2">
    <source>
        <dbReference type="EMBL" id="MDR7094647.1"/>
    </source>
</evidence>
<accession>A0ABU1VB26</accession>
<keyword evidence="3" id="KW-1185">Reference proteome</keyword>
<keyword evidence="1" id="KW-0732">Signal</keyword>
<dbReference type="EMBL" id="JAVDWE010000006">
    <property type="protein sequence ID" value="MDR7094647.1"/>
    <property type="molecule type" value="Genomic_DNA"/>
</dbReference>
<evidence type="ECO:0000313" key="3">
    <source>
        <dbReference type="Proteomes" id="UP001265550"/>
    </source>
</evidence>
<proteinExistence type="predicted"/>
<sequence>MNTQTLKTPWSRTSAVARGLSIAAIAAGAWALSAMGSQAHARSDVHWSIGVNVPGVVVGASSAPPVYYAPAPVYYGPPPVYYAPRPIYYSPPPVYYAPRPVYRSGWGPAPRWEGHRHGHRHGWDRHDRRR</sequence>
<evidence type="ECO:0008006" key="4">
    <source>
        <dbReference type="Google" id="ProtNLM"/>
    </source>
</evidence>
<dbReference type="RefSeq" id="WP_204733878.1">
    <property type="nucleotide sequence ID" value="NZ_JAVDWE010000006.1"/>
</dbReference>
<reference evidence="2 3" key="1">
    <citation type="submission" date="2023-07" db="EMBL/GenBank/DDBJ databases">
        <title>Sorghum-associated microbial communities from plants grown in Nebraska, USA.</title>
        <authorList>
            <person name="Schachtman D."/>
        </authorList>
    </citation>
    <scope>NUCLEOTIDE SEQUENCE [LARGE SCALE GENOMIC DNA]</scope>
    <source>
        <strain evidence="2 3">BE240</strain>
    </source>
</reference>
<feature type="signal peptide" evidence="1">
    <location>
        <begin position="1"/>
        <end position="41"/>
    </location>
</feature>
<gene>
    <name evidence="2" type="ORF">J2X09_002390</name>
</gene>